<keyword evidence="1" id="KW-0732">Signal</keyword>
<dbReference type="AlphaFoldDB" id="A0ABD3S980"/>
<reference evidence="2 3" key="1">
    <citation type="submission" date="2024-12" db="EMBL/GenBank/DDBJ databases">
        <title>The unique morphological basis and parallel evolutionary history of personate flowers in Penstemon.</title>
        <authorList>
            <person name="Depatie T.H."/>
            <person name="Wessinger C.A."/>
        </authorList>
    </citation>
    <scope>NUCLEOTIDE SEQUENCE [LARGE SCALE GENOMIC DNA]</scope>
    <source>
        <strain evidence="2">WTNN_2</strain>
        <tissue evidence="2">Leaf</tissue>
    </source>
</reference>
<organism evidence="2 3">
    <name type="scientific">Penstemon smallii</name>
    <dbReference type="NCBI Taxonomy" id="265156"/>
    <lineage>
        <taxon>Eukaryota</taxon>
        <taxon>Viridiplantae</taxon>
        <taxon>Streptophyta</taxon>
        <taxon>Embryophyta</taxon>
        <taxon>Tracheophyta</taxon>
        <taxon>Spermatophyta</taxon>
        <taxon>Magnoliopsida</taxon>
        <taxon>eudicotyledons</taxon>
        <taxon>Gunneridae</taxon>
        <taxon>Pentapetalae</taxon>
        <taxon>asterids</taxon>
        <taxon>lamiids</taxon>
        <taxon>Lamiales</taxon>
        <taxon>Plantaginaceae</taxon>
        <taxon>Cheloneae</taxon>
        <taxon>Penstemon</taxon>
    </lineage>
</organism>
<keyword evidence="3" id="KW-1185">Reference proteome</keyword>
<dbReference type="InterPro" id="IPR044876">
    <property type="entry name" value="HRDC_dom_sf"/>
</dbReference>
<gene>
    <name evidence="2" type="ORF">ACJIZ3_006927</name>
</gene>
<feature type="signal peptide" evidence="1">
    <location>
        <begin position="1"/>
        <end position="19"/>
    </location>
</feature>
<sequence>MSSLIFKFVFHSLFPHSFCQHPKDNNASENSSPGDKFHFLREAIRRSNATCLQLFAKNIEVYSGELAASSMVTRCLNDQGNILSSLNFLFKFQELVRRLCLWRIYWLARHHDESLRFVLSENAIIALASTIPTTKRDICNIISKADLDVESMTLENITNLDNIFELFIQRHLGSRASCPLSAYNYALLSKANLRLTYRPTSNRNGFPKQVRKRSSQQNFVKKFSFKSQVYHNCKIYANDGRLLCYCDPYPLCMPNMFISHNMFRYLDRNLAKLVEKDPSSIVLLFEPKGRPEDEGNDFYIQSKKNICVGCGEGNHYLRYRVIPSCYRIHFPEHLKRHRSHYIVLLCVDCHEIAHAAAEKYKKQIASEFEVPLFIRKVVDFDKTQTRTASSLPIMISEETGVSPSQLRTAAMALLRHGPQIPSERREALMQYYGGREISDEDLERALLVGMSPHERKKIEKKKGFAFKHLTGCININEEKDHNIGYKETLSIQNASQGDNVDSLCTNTSETDQKQYDPSCLKDLDDRGAAVADSNVMPYIKSDSKYADFSGTGNLSGETISPVHAIDIPLKHESKLSLLGHGPHGKQVVENLLKDYGEDGVCEFCQRWRQVFVEALHPSFLPAGWDIMHSGRRDFGKHRVYNPAKKAFRLC</sequence>
<dbReference type="EMBL" id="JBJXBP010000007">
    <property type="protein sequence ID" value="KAL3821022.1"/>
    <property type="molecule type" value="Genomic_DNA"/>
</dbReference>
<dbReference type="PANTHER" id="PTHR12124">
    <property type="entry name" value="POLYMYOSITIS/SCLERODERMA AUTOANTIGEN-RELATED"/>
    <property type="match status" value="1"/>
</dbReference>
<evidence type="ECO:0000256" key="1">
    <source>
        <dbReference type="SAM" id="SignalP"/>
    </source>
</evidence>
<dbReference type="InterPro" id="IPR010997">
    <property type="entry name" value="HRDC-like_sf"/>
</dbReference>
<evidence type="ECO:0000313" key="3">
    <source>
        <dbReference type="Proteomes" id="UP001634393"/>
    </source>
</evidence>
<proteinExistence type="predicted"/>
<dbReference type="Gene3D" id="1.10.150.80">
    <property type="entry name" value="HRDC domain"/>
    <property type="match status" value="1"/>
</dbReference>
<evidence type="ECO:0000313" key="2">
    <source>
        <dbReference type="EMBL" id="KAL3821022.1"/>
    </source>
</evidence>
<dbReference type="InterPro" id="IPR045092">
    <property type="entry name" value="Rrp6-like"/>
</dbReference>
<dbReference type="Proteomes" id="UP001634393">
    <property type="component" value="Unassembled WGS sequence"/>
</dbReference>
<protein>
    <submittedName>
        <fullName evidence="2">Uncharacterized protein</fullName>
    </submittedName>
</protein>
<dbReference type="SUPFAM" id="SSF47819">
    <property type="entry name" value="HRDC-like"/>
    <property type="match status" value="1"/>
</dbReference>
<comment type="caution">
    <text evidence="2">The sequence shown here is derived from an EMBL/GenBank/DDBJ whole genome shotgun (WGS) entry which is preliminary data.</text>
</comment>
<dbReference type="PANTHER" id="PTHR12124:SF68">
    <property type="entry name" value="PROTEIN RRP6-LIKE 3"/>
    <property type="match status" value="1"/>
</dbReference>
<feature type="chain" id="PRO_5044826694" evidence="1">
    <location>
        <begin position="20"/>
        <end position="650"/>
    </location>
</feature>
<accession>A0ABD3S980</accession>
<name>A0ABD3S980_9LAMI</name>